<keyword evidence="2" id="KW-1185">Reference proteome</keyword>
<gene>
    <name evidence="1" type="ORF">OXX778_LOCUS23126</name>
</gene>
<comment type="caution">
    <text evidence="1">The sequence shown here is derived from an EMBL/GenBank/DDBJ whole genome shotgun (WGS) entry which is preliminary data.</text>
</comment>
<dbReference type="Proteomes" id="UP000663879">
    <property type="component" value="Unassembled WGS sequence"/>
</dbReference>
<organism evidence="1 2">
    <name type="scientific">Brachionus calyciflorus</name>
    <dbReference type="NCBI Taxonomy" id="104777"/>
    <lineage>
        <taxon>Eukaryota</taxon>
        <taxon>Metazoa</taxon>
        <taxon>Spiralia</taxon>
        <taxon>Gnathifera</taxon>
        <taxon>Rotifera</taxon>
        <taxon>Eurotatoria</taxon>
        <taxon>Monogononta</taxon>
        <taxon>Pseudotrocha</taxon>
        <taxon>Ploima</taxon>
        <taxon>Brachionidae</taxon>
        <taxon>Brachionus</taxon>
    </lineage>
</organism>
<feature type="non-terminal residue" evidence="1">
    <location>
        <position position="1"/>
    </location>
</feature>
<dbReference type="EMBL" id="CAJNOC010011236">
    <property type="protein sequence ID" value="CAF1146667.1"/>
    <property type="molecule type" value="Genomic_DNA"/>
</dbReference>
<evidence type="ECO:0000313" key="2">
    <source>
        <dbReference type="Proteomes" id="UP000663879"/>
    </source>
</evidence>
<protein>
    <submittedName>
        <fullName evidence="1">Uncharacterized protein</fullName>
    </submittedName>
</protein>
<dbReference type="AlphaFoldDB" id="A0A814SDL3"/>
<evidence type="ECO:0000313" key="1">
    <source>
        <dbReference type="EMBL" id="CAF1146667.1"/>
    </source>
</evidence>
<sequence>ALIKSSTNSLKTQYKKKPTQFGSRLYLDFKS</sequence>
<proteinExistence type="predicted"/>
<accession>A0A814SDL3</accession>
<name>A0A814SDL3_9BILA</name>
<reference evidence="1" key="1">
    <citation type="submission" date="2021-02" db="EMBL/GenBank/DDBJ databases">
        <authorList>
            <person name="Nowell W R."/>
        </authorList>
    </citation>
    <scope>NUCLEOTIDE SEQUENCE</scope>
    <source>
        <strain evidence="1">Ploen Becks lab</strain>
    </source>
</reference>